<keyword evidence="2" id="KW-1185">Reference proteome</keyword>
<dbReference type="AlphaFoldDB" id="A0A9D4DGL3"/>
<gene>
    <name evidence="1" type="ORF">DPMN_181636</name>
</gene>
<reference evidence="1" key="1">
    <citation type="journal article" date="2019" name="bioRxiv">
        <title>The Genome of the Zebra Mussel, Dreissena polymorpha: A Resource for Invasive Species Research.</title>
        <authorList>
            <person name="McCartney M.A."/>
            <person name="Auch B."/>
            <person name="Kono T."/>
            <person name="Mallez S."/>
            <person name="Zhang Y."/>
            <person name="Obille A."/>
            <person name="Becker A."/>
            <person name="Abrahante J.E."/>
            <person name="Garbe J."/>
            <person name="Badalamenti J.P."/>
            <person name="Herman A."/>
            <person name="Mangelson H."/>
            <person name="Liachko I."/>
            <person name="Sullivan S."/>
            <person name="Sone E.D."/>
            <person name="Koren S."/>
            <person name="Silverstein K.A.T."/>
            <person name="Beckman K.B."/>
            <person name="Gohl D.M."/>
        </authorList>
    </citation>
    <scope>NUCLEOTIDE SEQUENCE</scope>
    <source>
        <strain evidence="1">Duluth1</strain>
        <tissue evidence="1">Whole animal</tissue>
    </source>
</reference>
<evidence type="ECO:0000313" key="1">
    <source>
        <dbReference type="EMBL" id="KAH3747214.1"/>
    </source>
</evidence>
<accession>A0A9D4DGL3</accession>
<protein>
    <submittedName>
        <fullName evidence="1">Uncharacterized protein</fullName>
    </submittedName>
</protein>
<proteinExistence type="predicted"/>
<dbReference type="Proteomes" id="UP000828390">
    <property type="component" value="Unassembled WGS sequence"/>
</dbReference>
<sequence length="66" mass="6964">MPVPPSNGVFNVNSVSFMQTVTLTCNLTETKQVSKSAVCVYISKAEGMRLAGDNLTCPGNLQPCNG</sequence>
<evidence type="ECO:0000313" key="2">
    <source>
        <dbReference type="Proteomes" id="UP000828390"/>
    </source>
</evidence>
<name>A0A9D4DGL3_DREPO</name>
<comment type="caution">
    <text evidence="1">The sequence shown here is derived from an EMBL/GenBank/DDBJ whole genome shotgun (WGS) entry which is preliminary data.</text>
</comment>
<dbReference type="EMBL" id="JAIWYP010000010">
    <property type="protein sequence ID" value="KAH3747214.1"/>
    <property type="molecule type" value="Genomic_DNA"/>
</dbReference>
<organism evidence="1 2">
    <name type="scientific">Dreissena polymorpha</name>
    <name type="common">Zebra mussel</name>
    <name type="synonym">Mytilus polymorpha</name>
    <dbReference type="NCBI Taxonomy" id="45954"/>
    <lineage>
        <taxon>Eukaryota</taxon>
        <taxon>Metazoa</taxon>
        <taxon>Spiralia</taxon>
        <taxon>Lophotrochozoa</taxon>
        <taxon>Mollusca</taxon>
        <taxon>Bivalvia</taxon>
        <taxon>Autobranchia</taxon>
        <taxon>Heteroconchia</taxon>
        <taxon>Euheterodonta</taxon>
        <taxon>Imparidentia</taxon>
        <taxon>Neoheterodontei</taxon>
        <taxon>Myida</taxon>
        <taxon>Dreissenoidea</taxon>
        <taxon>Dreissenidae</taxon>
        <taxon>Dreissena</taxon>
    </lineage>
</organism>
<reference evidence="1" key="2">
    <citation type="submission" date="2020-11" db="EMBL/GenBank/DDBJ databases">
        <authorList>
            <person name="McCartney M.A."/>
            <person name="Auch B."/>
            <person name="Kono T."/>
            <person name="Mallez S."/>
            <person name="Becker A."/>
            <person name="Gohl D.M."/>
            <person name="Silverstein K.A.T."/>
            <person name="Koren S."/>
            <person name="Bechman K.B."/>
            <person name="Herman A."/>
            <person name="Abrahante J.E."/>
            <person name="Garbe J."/>
        </authorList>
    </citation>
    <scope>NUCLEOTIDE SEQUENCE</scope>
    <source>
        <strain evidence="1">Duluth1</strain>
        <tissue evidence="1">Whole animal</tissue>
    </source>
</reference>